<accession>X1MJT4</accession>
<dbReference type="PANTHER" id="PTHR45138:SF9">
    <property type="entry name" value="DIGUANYLATE CYCLASE DGCM-RELATED"/>
    <property type="match status" value="1"/>
</dbReference>
<dbReference type="Gene3D" id="3.30.70.270">
    <property type="match status" value="1"/>
</dbReference>
<reference evidence="2" key="1">
    <citation type="journal article" date="2014" name="Front. Microbiol.">
        <title>High frequency of phylogenetically diverse reductive dehalogenase-homologous genes in deep subseafloor sedimentary metagenomes.</title>
        <authorList>
            <person name="Kawai M."/>
            <person name="Futagami T."/>
            <person name="Toyoda A."/>
            <person name="Takaki Y."/>
            <person name="Nishi S."/>
            <person name="Hori S."/>
            <person name="Arai W."/>
            <person name="Tsubouchi T."/>
            <person name="Morono Y."/>
            <person name="Uchiyama I."/>
            <person name="Ito T."/>
            <person name="Fujiyama A."/>
            <person name="Inagaki F."/>
            <person name="Takami H."/>
        </authorList>
    </citation>
    <scope>NUCLEOTIDE SEQUENCE</scope>
    <source>
        <strain evidence="2">Expedition CK06-06</strain>
    </source>
</reference>
<dbReference type="SMART" id="SM00267">
    <property type="entry name" value="GGDEF"/>
    <property type="match status" value="1"/>
</dbReference>
<dbReference type="InterPro" id="IPR029787">
    <property type="entry name" value="Nucleotide_cyclase"/>
</dbReference>
<dbReference type="GO" id="GO:1902201">
    <property type="term" value="P:negative regulation of bacterial-type flagellum-dependent cell motility"/>
    <property type="evidence" value="ECO:0007669"/>
    <property type="project" value="TreeGrafter"/>
</dbReference>
<dbReference type="CDD" id="cd01949">
    <property type="entry name" value="GGDEF"/>
    <property type="match status" value="1"/>
</dbReference>
<dbReference type="PROSITE" id="PS50887">
    <property type="entry name" value="GGDEF"/>
    <property type="match status" value="1"/>
</dbReference>
<feature type="domain" description="GGDEF" evidence="1">
    <location>
        <begin position="9"/>
        <end position="123"/>
    </location>
</feature>
<dbReference type="GO" id="GO:0052621">
    <property type="term" value="F:diguanylate cyclase activity"/>
    <property type="evidence" value="ECO:0007669"/>
    <property type="project" value="TreeGrafter"/>
</dbReference>
<dbReference type="PANTHER" id="PTHR45138">
    <property type="entry name" value="REGULATORY COMPONENTS OF SENSORY TRANSDUCTION SYSTEM"/>
    <property type="match status" value="1"/>
</dbReference>
<dbReference type="Pfam" id="PF00990">
    <property type="entry name" value="GGDEF"/>
    <property type="match status" value="1"/>
</dbReference>
<name>X1MJT4_9ZZZZ</name>
<proteinExistence type="predicted"/>
<dbReference type="SUPFAM" id="SSF55073">
    <property type="entry name" value="Nucleotide cyclase"/>
    <property type="match status" value="1"/>
</dbReference>
<dbReference type="EMBL" id="BARV01007342">
    <property type="protein sequence ID" value="GAI06634.1"/>
    <property type="molecule type" value="Genomic_DNA"/>
</dbReference>
<organism evidence="2">
    <name type="scientific">marine sediment metagenome</name>
    <dbReference type="NCBI Taxonomy" id="412755"/>
    <lineage>
        <taxon>unclassified sequences</taxon>
        <taxon>metagenomes</taxon>
        <taxon>ecological metagenomes</taxon>
    </lineage>
</organism>
<evidence type="ECO:0000259" key="1">
    <source>
        <dbReference type="PROSITE" id="PS50887"/>
    </source>
</evidence>
<comment type="caution">
    <text evidence="2">The sequence shown here is derived from an EMBL/GenBank/DDBJ whole genome shotgun (WGS) entry which is preliminary data.</text>
</comment>
<dbReference type="InterPro" id="IPR050469">
    <property type="entry name" value="Diguanylate_Cyclase"/>
</dbReference>
<dbReference type="NCBIfam" id="TIGR00254">
    <property type="entry name" value="GGDEF"/>
    <property type="match status" value="1"/>
</dbReference>
<gene>
    <name evidence="2" type="ORF">S06H3_14966</name>
</gene>
<feature type="non-terminal residue" evidence="2">
    <location>
        <position position="1"/>
    </location>
</feature>
<dbReference type="GO" id="GO:0043709">
    <property type="term" value="P:cell adhesion involved in single-species biofilm formation"/>
    <property type="evidence" value="ECO:0007669"/>
    <property type="project" value="TreeGrafter"/>
</dbReference>
<dbReference type="GO" id="GO:0005886">
    <property type="term" value="C:plasma membrane"/>
    <property type="evidence" value="ECO:0007669"/>
    <property type="project" value="TreeGrafter"/>
</dbReference>
<sequence>ARLDTKRQLPISIVMGDLNALKLINDAFGYRQGDRLLIKMAKILKKCFREEDIIARWGGDEFVILLPKTTEEDAIKLVERIREDCQKTTDQKIPVSISIGISTKTRKSQNIQDITKKSSKGGT</sequence>
<evidence type="ECO:0000313" key="2">
    <source>
        <dbReference type="EMBL" id="GAI06634.1"/>
    </source>
</evidence>
<protein>
    <recommendedName>
        <fullName evidence="1">GGDEF domain-containing protein</fullName>
    </recommendedName>
</protein>
<dbReference type="InterPro" id="IPR043128">
    <property type="entry name" value="Rev_trsase/Diguanyl_cyclase"/>
</dbReference>
<dbReference type="AlphaFoldDB" id="X1MJT4"/>
<dbReference type="InterPro" id="IPR000160">
    <property type="entry name" value="GGDEF_dom"/>
</dbReference>